<protein>
    <submittedName>
        <fullName evidence="1">Uncharacterized protein</fullName>
    </submittedName>
</protein>
<gene>
    <name evidence="1" type="ORF">QFC22_001711</name>
</gene>
<comment type="caution">
    <text evidence="1">The sequence shown here is derived from an EMBL/GenBank/DDBJ whole genome shotgun (WGS) entry which is preliminary data.</text>
</comment>
<evidence type="ECO:0000313" key="2">
    <source>
        <dbReference type="Proteomes" id="UP001243375"/>
    </source>
</evidence>
<organism evidence="1 2">
    <name type="scientific">Naganishia vaughanmartiniae</name>
    <dbReference type="NCBI Taxonomy" id="1424756"/>
    <lineage>
        <taxon>Eukaryota</taxon>
        <taxon>Fungi</taxon>
        <taxon>Dikarya</taxon>
        <taxon>Basidiomycota</taxon>
        <taxon>Agaricomycotina</taxon>
        <taxon>Tremellomycetes</taxon>
        <taxon>Filobasidiales</taxon>
        <taxon>Filobasidiaceae</taxon>
        <taxon>Naganishia</taxon>
    </lineage>
</organism>
<accession>A0ACC2XE22</accession>
<evidence type="ECO:0000313" key="1">
    <source>
        <dbReference type="EMBL" id="KAJ9122290.1"/>
    </source>
</evidence>
<sequence>MQSNWFTPGKEEVEVEHAFLSVVILGEIWDSHAELEQLGDGTYGTVSMARSSGRLVAVKAFKKTYEPINFKGAAAEVVISYKASHRAIAKFEGAYLSPLDSSIYMSMEYMDAGCLRDLIFYQDLPPAAVARVVQEILLGLEYLHSNGVIHRDIKPENVLVNRAGAIKIADFGLATFYKGDCASDCCYIGTPYYMAPEYTFSTFGYGFGVDIWAVGIIAFEMLQGDVPYADQKVERATMLMFTQGRPKVPETLVFDRILDSLLDANPRTRASASSVLERKDFRNLVRACDSLAPFIEAGIKARITESQFAE</sequence>
<dbReference type="Proteomes" id="UP001243375">
    <property type="component" value="Unassembled WGS sequence"/>
</dbReference>
<name>A0ACC2XE22_9TREE</name>
<dbReference type="EMBL" id="JASBWU010000004">
    <property type="protein sequence ID" value="KAJ9122290.1"/>
    <property type="molecule type" value="Genomic_DNA"/>
</dbReference>
<proteinExistence type="predicted"/>
<keyword evidence="2" id="KW-1185">Reference proteome</keyword>
<reference evidence="1" key="1">
    <citation type="submission" date="2023-04" db="EMBL/GenBank/DDBJ databases">
        <title>Draft Genome sequencing of Naganishia species isolated from polar environments using Oxford Nanopore Technology.</title>
        <authorList>
            <person name="Leo P."/>
            <person name="Venkateswaran K."/>
        </authorList>
    </citation>
    <scope>NUCLEOTIDE SEQUENCE</scope>
    <source>
        <strain evidence="1">MNA-CCFEE 5425</strain>
    </source>
</reference>